<feature type="compositionally biased region" description="Basic and acidic residues" evidence="7">
    <location>
        <begin position="1350"/>
        <end position="1364"/>
    </location>
</feature>
<proteinExistence type="inferred from homology"/>
<dbReference type="InterPro" id="IPR027815">
    <property type="entry name" value="CSC1/OSCA1-like_cyt"/>
</dbReference>
<dbReference type="Pfam" id="PF02714">
    <property type="entry name" value="RSN1_7TM"/>
    <property type="match status" value="1"/>
</dbReference>
<reference evidence="12 13" key="1">
    <citation type="journal article" date="2018" name="Mol. Biol. Evol.">
        <title>Broad Genomic Sampling Reveals a Smut Pathogenic Ancestry of the Fungal Clade Ustilaginomycotina.</title>
        <authorList>
            <person name="Kijpornyongpan T."/>
            <person name="Mondo S.J."/>
            <person name="Barry K."/>
            <person name="Sandor L."/>
            <person name="Lee J."/>
            <person name="Lipzen A."/>
            <person name="Pangilinan J."/>
            <person name="LaButti K."/>
            <person name="Hainaut M."/>
            <person name="Henrissat B."/>
            <person name="Grigoriev I.V."/>
            <person name="Spatafora J.W."/>
            <person name="Aime M.C."/>
        </authorList>
    </citation>
    <scope>NUCLEOTIDE SEQUENCE [LARGE SCALE GENOMIC DNA]</scope>
    <source>
        <strain evidence="12 13">MCA 3645</strain>
    </source>
</reference>
<dbReference type="GO" id="GO:0005886">
    <property type="term" value="C:plasma membrane"/>
    <property type="evidence" value="ECO:0007669"/>
    <property type="project" value="TreeGrafter"/>
</dbReference>
<evidence type="ECO:0000256" key="5">
    <source>
        <dbReference type="ARBA" id="ARBA00022989"/>
    </source>
</evidence>
<dbReference type="OrthoDB" id="1689567at2759"/>
<feature type="compositionally biased region" description="Basic and acidic residues" evidence="7">
    <location>
        <begin position="1623"/>
        <end position="1637"/>
    </location>
</feature>
<feature type="region of interest" description="Disordered" evidence="7">
    <location>
        <begin position="1570"/>
        <end position="1640"/>
    </location>
</feature>
<evidence type="ECO:0000256" key="6">
    <source>
        <dbReference type="ARBA" id="ARBA00023136"/>
    </source>
</evidence>
<feature type="region of interest" description="Disordered" evidence="7">
    <location>
        <begin position="1503"/>
        <end position="1529"/>
    </location>
</feature>
<feature type="compositionally biased region" description="Polar residues" evidence="7">
    <location>
        <begin position="669"/>
        <end position="685"/>
    </location>
</feature>
<feature type="region of interest" description="Disordered" evidence="7">
    <location>
        <begin position="2018"/>
        <end position="2039"/>
    </location>
</feature>
<feature type="compositionally biased region" description="Low complexity" evidence="7">
    <location>
        <begin position="1795"/>
        <end position="1822"/>
    </location>
</feature>
<feature type="domain" description="CSC1/OSCA1-like N-terminal transmembrane" evidence="10">
    <location>
        <begin position="261"/>
        <end position="400"/>
    </location>
</feature>
<feature type="compositionally biased region" description="Basic and acidic residues" evidence="7">
    <location>
        <begin position="422"/>
        <end position="436"/>
    </location>
</feature>
<evidence type="ECO:0000256" key="3">
    <source>
        <dbReference type="ARBA" id="ARBA00022448"/>
    </source>
</evidence>
<feature type="region of interest" description="Disordered" evidence="7">
    <location>
        <begin position="662"/>
        <end position="736"/>
    </location>
</feature>
<dbReference type="InParanoid" id="A0A317XVW0"/>
<feature type="region of interest" description="Disordered" evidence="7">
    <location>
        <begin position="1426"/>
        <end position="1466"/>
    </location>
</feature>
<keyword evidence="6 8" id="KW-0472">Membrane</keyword>
<feature type="transmembrane region" description="Helical" evidence="8">
    <location>
        <begin position="1038"/>
        <end position="1056"/>
    </location>
</feature>
<feature type="compositionally biased region" description="Acidic residues" evidence="7">
    <location>
        <begin position="1611"/>
        <end position="1622"/>
    </location>
</feature>
<evidence type="ECO:0000259" key="9">
    <source>
        <dbReference type="Pfam" id="PF02714"/>
    </source>
</evidence>
<keyword evidence="13" id="KW-1185">Reference proteome</keyword>
<evidence type="ECO:0008006" key="14">
    <source>
        <dbReference type="Google" id="ProtNLM"/>
    </source>
</evidence>
<keyword evidence="4 8" id="KW-0812">Transmembrane</keyword>
<feature type="region of interest" description="Disordered" evidence="7">
    <location>
        <begin position="516"/>
        <end position="613"/>
    </location>
</feature>
<feature type="transmembrane region" description="Helical" evidence="8">
    <location>
        <begin position="314"/>
        <end position="334"/>
    </location>
</feature>
<feature type="compositionally biased region" description="Polar residues" evidence="7">
    <location>
        <begin position="439"/>
        <end position="452"/>
    </location>
</feature>
<evidence type="ECO:0000256" key="2">
    <source>
        <dbReference type="ARBA" id="ARBA00007779"/>
    </source>
</evidence>
<feature type="transmembrane region" description="Helical" evidence="8">
    <location>
        <begin position="912"/>
        <end position="933"/>
    </location>
</feature>
<dbReference type="GO" id="GO:0005227">
    <property type="term" value="F:calcium-activated cation channel activity"/>
    <property type="evidence" value="ECO:0007669"/>
    <property type="project" value="InterPro"/>
</dbReference>
<dbReference type="InterPro" id="IPR003864">
    <property type="entry name" value="CSC1/OSCA1-like_7TM"/>
</dbReference>
<feature type="compositionally biased region" description="Basic and acidic residues" evidence="7">
    <location>
        <begin position="1963"/>
        <end position="1974"/>
    </location>
</feature>
<feature type="transmembrane region" description="Helical" evidence="8">
    <location>
        <begin position="1121"/>
        <end position="1140"/>
    </location>
</feature>
<evidence type="ECO:0000259" key="11">
    <source>
        <dbReference type="Pfam" id="PF14703"/>
    </source>
</evidence>
<feature type="compositionally biased region" description="Polar residues" evidence="7">
    <location>
        <begin position="469"/>
        <end position="482"/>
    </location>
</feature>
<accession>A0A317XVW0</accession>
<feature type="compositionally biased region" description="Polar residues" evidence="7">
    <location>
        <begin position="575"/>
        <end position="585"/>
    </location>
</feature>
<gene>
    <name evidence="12" type="ORF">BCV70DRAFT_205050</name>
</gene>
<comment type="subcellular location">
    <subcellularLocation>
        <location evidence="1">Membrane</location>
        <topology evidence="1">Multi-pass membrane protein</topology>
    </subcellularLocation>
</comment>
<feature type="compositionally biased region" description="Polar residues" evidence="7">
    <location>
        <begin position="1891"/>
        <end position="1912"/>
    </location>
</feature>
<protein>
    <recommendedName>
        <fullName evidence="14">DUF221-domain-containing protein</fullName>
    </recommendedName>
</protein>
<dbReference type="Proteomes" id="UP000246740">
    <property type="component" value="Unassembled WGS sequence"/>
</dbReference>
<feature type="region of interest" description="Disordered" evidence="7">
    <location>
        <begin position="1346"/>
        <end position="1371"/>
    </location>
</feature>
<dbReference type="Pfam" id="PF13967">
    <property type="entry name" value="RSN1_TM"/>
    <property type="match status" value="1"/>
</dbReference>
<feature type="compositionally biased region" description="Low complexity" evidence="7">
    <location>
        <begin position="2100"/>
        <end position="2120"/>
    </location>
</feature>
<dbReference type="Pfam" id="PF14703">
    <property type="entry name" value="PHM7_cyt"/>
    <property type="match status" value="1"/>
</dbReference>
<feature type="transmembrane region" description="Helical" evidence="8">
    <location>
        <begin position="953"/>
        <end position="978"/>
    </location>
</feature>
<comment type="similarity">
    <text evidence="2">Belongs to the CSC1 (TC 1.A.17) family.</text>
</comment>
<evidence type="ECO:0000256" key="7">
    <source>
        <dbReference type="SAM" id="MobiDB-lite"/>
    </source>
</evidence>
<name>A0A317XVW0_9BASI</name>
<feature type="transmembrane region" description="Helical" evidence="8">
    <location>
        <begin position="191"/>
        <end position="213"/>
    </location>
</feature>
<feature type="compositionally biased region" description="Polar residues" evidence="7">
    <location>
        <begin position="2145"/>
        <end position="2157"/>
    </location>
</feature>
<dbReference type="PANTHER" id="PTHR13018">
    <property type="entry name" value="PROBABLE MEMBRANE PROTEIN DUF221-RELATED"/>
    <property type="match status" value="1"/>
</dbReference>
<feature type="compositionally biased region" description="Basic and acidic residues" evidence="7">
    <location>
        <begin position="2264"/>
        <end position="2273"/>
    </location>
</feature>
<dbReference type="InterPro" id="IPR045122">
    <property type="entry name" value="Csc1-like"/>
</dbReference>
<evidence type="ECO:0000313" key="13">
    <source>
        <dbReference type="Proteomes" id="UP000246740"/>
    </source>
</evidence>
<feature type="region of interest" description="Disordered" evidence="7">
    <location>
        <begin position="2135"/>
        <end position="2273"/>
    </location>
</feature>
<feature type="transmembrane region" description="Helical" evidence="8">
    <location>
        <begin position="1161"/>
        <end position="1180"/>
    </location>
</feature>
<feature type="compositionally biased region" description="Polar residues" evidence="7">
    <location>
        <begin position="1921"/>
        <end position="1934"/>
    </location>
</feature>
<feature type="region of interest" description="Disordered" evidence="7">
    <location>
        <begin position="1238"/>
        <end position="1270"/>
    </location>
</feature>
<dbReference type="EMBL" id="KZ819189">
    <property type="protein sequence ID" value="PWZ02394.1"/>
    <property type="molecule type" value="Genomic_DNA"/>
</dbReference>
<feature type="compositionally biased region" description="Polar residues" evidence="7">
    <location>
        <begin position="2192"/>
        <end position="2203"/>
    </location>
</feature>
<feature type="transmembrane region" description="Helical" evidence="8">
    <location>
        <begin position="999"/>
        <end position="1018"/>
    </location>
</feature>
<evidence type="ECO:0000313" key="12">
    <source>
        <dbReference type="EMBL" id="PWZ02394.1"/>
    </source>
</evidence>
<sequence length="2273" mass="248876">MEVMSSRCSVGALSSSQIAKKDIAESIDWRSPSISGWQCGHPSLPNPHDAFLHRLPLPLPLPWFLFLTLLCSRGLLDICCCCCDDCYCCYSCCIPGLAQLSIVPIFSPTSHVPPYHIGQKFINTIQPAVPYFSSYSTTAAIIRYSFLSSPDLLRIESQSVITLTRLRTFDNLEYGKMGDLNNRNFNTSFQGLVTTCAIFAGVGGAAAIGYETLRQYRRLPDRRISRFWRKDPQQRHPPGGVHDNAAQTRSKDTCEDWEMGHLYHARVFHATTPSPPLPRWPFAWVKRAISFTDQFYADHTGMDTVVYVRFLRACLYWVCLHTLTTAPILLAIHIKFSYGVPATDMSRASLSYLVTQPAGNCTNADTSCPRVANPQGRSLLWIHLCLLWYLSITWILTLWWIGSGSLKIRRAQIEKTRERVIESKRSRATNADDAKKPNGHSSSSSLDAQQGLNAAPNGVDKLNAPPHQILSSAQGVSNDNSDGWRQRTLMVMNLPATMRDEASIRRYFEEFLRPDDDASSSIYSHDDVNDPNRVRSHNGDDNKGGRSSGNPAEAADAATHVRLSSSPSAADHSPEPSQAVQSPQRSHGRLSSDSDGPDGPQPDLHPDRHLKSPVQTVVLVRKMNELASMLARRQDILTQLEAAHIKLAQDVLVTVGRRTLKMRKRDRQQQLQSGGAEDGTSSALSPLNRVASMASALRRPFRRKKDKKAADVGAPAAEASGSSTPSEALDPDLEKLGPTRLTSAAKAKEEELARRLARFSPTNRGLHAKQAQVIGTIDSSAEHEMAETVWEALHQLPRDLLDPFQPATRLSALFRGQTVPTIDYLLTKLNLLTALVTEMRSRPPTSYEPTSTAFVTFRDPRQARMVWRELKDQIVVKVRLAPEVKDLDWDRLMKTSFTGDVVRGLGVSIGMWAFTIFWVIIINFITIAVFSVKSLKQLPGLSNFFDANPRIEGFVSITLPPIIVSLISMSIPELIFQVSKRAQGFVTFSSLYDMCLVRYWKFVICNVVIFFCVGQTAIETVLTKVGNSGRLLDTIASAFPTAAPFFVSYLILQLALQSGFEHVGFMIALLQHIGANKAVTPRTRAIKTLPRNFNRYYWMPLHLNVMAIVFIFALLNPLMLPFALVYWSVALVVFKKNFAYHYYRRFNEMEGAVYFVRMLRFSLDAIIVMQVVLLIFFSVIQEGPVYIGMTAVLIPITVIVKLLATRLWKSQCRAVDDEEAEALCGIDSRPLWEKMQRHDYGPSETDEGVDSRSPLDARASGRYPSVVPPPPTESAFHRAWQRVHDSFNANGLDKPSYLASAHAKGKRAAHPVEFGAKGIARTPRYVAKETAKHIFHYRSAAKATLGMDGTDARMRASTEQHSTTHEPVSGLPATSQLHQQHLRNSFSDLSRPNTTSATGDANVSADVAKANGLSIDTAAAQRLTHETSVDGLSRDAATSRRRKGDYGRSRMSNVTLRRGNSRRSEERPFLSGFEAVSAHAPVPSEDGFDLSFEDGDAPFLARHEGGWASPPRRHGRRGSAHNSTIKRKRSLLAVVTDEEHDQSSRPPAFAMEAQGAAGRSPVAADPLFVGSDEGKHANGASNTSLPKALSEATDRPMHRAEPYHVKNADYNYDEDEDDDDLEGRELVRPHPPVRWDDTPNNTARYNNPFYNQELDGFLWLPRNPLAPLDLCDTIEWYGPALVSSQGGRGVVGEWEDDHDSMDEDGEGCSHDYYEGDKAFATDDEIPFGGEAADMGRVRGEPLGGHEEIVLPDSLARHLEEVEVVDEAVDPAASVPRNLMQDYKRALRKSTAEGVSSDGDSASGLRRSSSSLYRKPSNLSSQSGQGGGGASHSPLLRIPSPGWLGRGGPSADMSDMASSPVSMRAPSHHMDFAGGSDPLSSVPEAGVMIPRRSTSYRQRTAESGATGSTNAEQPSADGLTPESVQRGQHQQSISFAPSYAGGDGTGEPPSPSRSRMASRHHQHERSASRPMRRDPSGAVSRASGFSTATNQRTVTLQAALRAEALEEERRITLRERLAASKRRAKRTGRDGSMAQDDAGLDVAGGEYDEEKGLDSASTAPRGTSTIMGRYEALHRRRETQASEFGARQDGAGGDRQHMRDLSSSSGLRPGRGESSMGAGGARLRTAALGVLSLTRASRVEKRNGGAQPSISPSTSTAMAMQEIKTSPAGKHPTQAADSPITGVSPSGVPQRGPISSSGSASQMGPRTVSSHSLSIPASSSQAQSVQQPGTDGASHLARDMSTSSAASFDDAPTPTQSTILNPARSRVDNHESAQ</sequence>
<feature type="transmembrane region" description="Helical" evidence="8">
    <location>
        <begin position="380"/>
        <end position="401"/>
    </location>
</feature>
<dbReference type="STRING" id="1882483.A0A317XVW0"/>
<keyword evidence="5 8" id="KW-1133">Transmembrane helix</keyword>
<organism evidence="12 13">
    <name type="scientific">Testicularia cyperi</name>
    <dbReference type="NCBI Taxonomy" id="1882483"/>
    <lineage>
        <taxon>Eukaryota</taxon>
        <taxon>Fungi</taxon>
        <taxon>Dikarya</taxon>
        <taxon>Basidiomycota</taxon>
        <taxon>Ustilaginomycotina</taxon>
        <taxon>Ustilaginomycetes</taxon>
        <taxon>Ustilaginales</taxon>
        <taxon>Anthracoideaceae</taxon>
        <taxon>Testicularia</taxon>
    </lineage>
</organism>
<evidence type="ECO:0000256" key="8">
    <source>
        <dbReference type="SAM" id="Phobius"/>
    </source>
</evidence>
<feature type="compositionally biased region" description="Low complexity" evidence="7">
    <location>
        <begin position="591"/>
        <end position="602"/>
    </location>
</feature>
<keyword evidence="3" id="KW-0813">Transport</keyword>
<feature type="compositionally biased region" description="Basic and acidic residues" evidence="7">
    <location>
        <begin position="1592"/>
        <end position="1607"/>
    </location>
</feature>
<feature type="domain" description="CSC1/OSCA1-like cytosolic" evidence="11">
    <location>
        <begin position="612"/>
        <end position="890"/>
    </location>
</feature>
<evidence type="ECO:0000259" key="10">
    <source>
        <dbReference type="Pfam" id="PF13967"/>
    </source>
</evidence>
<evidence type="ECO:0000256" key="1">
    <source>
        <dbReference type="ARBA" id="ARBA00004141"/>
    </source>
</evidence>
<feature type="compositionally biased region" description="Basic and acidic residues" evidence="7">
    <location>
        <begin position="524"/>
        <end position="544"/>
    </location>
</feature>
<dbReference type="InterPro" id="IPR032880">
    <property type="entry name" value="CSC1/OSCA1-like_N"/>
</dbReference>
<feature type="compositionally biased region" description="Basic residues" evidence="7">
    <location>
        <begin position="1511"/>
        <end position="1529"/>
    </location>
</feature>
<feature type="region of interest" description="Disordered" evidence="7">
    <location>
        <begin position="2075"/>
        <end position="2120"/>
    </location>
</feature>
<dbReference type="PANTHER" id="PTHR13018:SF139">
    <property type="entry name" value="PHOSPHATE METABOLISM PROTEIN 7"/>
    <property type="match status" value="1"/>
</dbReference>
<feature type="region of interest" description="Disordered" evidence="7">
    <location>
        <begin position="422"/>
        <end position="482"/>
    </location>
</feature>
<feature type="region of interest" description="Disordered" evidence="7">
    <location>
        <begin position="1788"/>
        <end position="1989"/>
    </location>
</feature>
<evidence type="ECO:0000256" key="4">
    <source>
        <dbReference type="ARBA" id="ARBA00022692"/>
    </source>
</evidence>
<feature type="domain" description="CSC1/OSCA1-like 7TM region" evidence="9">
    <location>
        <begin position="905"/>
        <end position="1175"/>
    </location>
</feature>
<feature type="transmembrane region" description="Helical" evidence="8">
    <location>
        <begin position="1096"/>
        <end position="1115"/>
    </location>
</feature>
<feature type="compositionally biased region" description="Low complexity" evidence="7">
    <location>
        <begin position="2207"/>
        <end position="2227"/>
    </location>
</feature>